<dbReference type="InterPro" id="IPR003710">
    <property type="entry name" value="ApbA"/>
</dbReference>
<dbReference type="GO" id="GO:0005737">
    <property type="term" value="C:cytoplasm"/>
    <property type="evidence" value="ECO:0007669"/>
    <property type="project" value="TreeGrafter"/>
</dbReference>
<dbReference type="PANTHER" id="PTHR21708">
    <property type="entry name" value="PROBABLE 2-DEHYDROPANTOATE 2-REDUCTASE"/>
    <property type="match status" value="1"/>
</dbReference>
<dbReference type="AlphaFoldDB" id="A0A6B3LUX0"/>
<dbReference type="InterPro" id="IPR013752">
    <property type="entry name" value="KPA_reductase"/>
</dbReference>
<dbReference type="EMBL" id="JAAGWD010000002">
    <property type="protein sequence ID" value="NEM97281.1"/>
    <property type="molecule type" value="Genomic_DNA"/>
</dbReference>
<gene>
    <name evidence="12" type="ORF">GXP69_06215</name>
</gene>
<dbReference type="RefSeq" id="WP_163913494.1">
    <property type="nucleotide sequence ID" value="NZ_JAAGWD010000002.1"/>
</dbReference>
<comment type="catalytic activity">
    <reaction evidence="8 9">
        <text>(R)-pantoate + NADP(+) = 2-dehydropantoate + NADPH + H(+)</text>
        <dbReference type="Rhea" id="RHEA:16233"/>
        <dbReference type="ChEBI" id="CHEBI:11561"/>
        <dbReference type="ChEBI" id="CHEBI:15378"/>
        <dbReference type="ChEBI" id="CHEBI:15980"/>
        <dbReference type="ChEBI" id="CHEBI:57783"/>
        <dbReference type="ChEBI" id="CHEBI:58349"/>
        <dbReference type="EC" id="1.1.1.169"/>
    </reaction>
</comment>
<feature type="domain" description="Ketopantoate reductase C-terminal" evidence="11">
    <location>
        <begin position="183"/>
        <end position="305"/>
    </location>
</feature>
<sequence>MIKIAVAGIGGVGGYFGGRLARHYHTSDEVEVYFIARGENETAIRQHGLKVETPGSTFTAYPKLVTSNSSLIGEVDYLICSTKSYDLEQSITQLKPCIGKNTIILPLLNGIDSYERIKSIYPKNEVWEGCVYIVSRLTEPGLVTVTGENNALFFGSTNGTSARLDEALRIFTDAGINATLSQNIQQTIWEKYLFISTIATLTSYLDTSIGGILAKPENMELLYALLAEFKQVAKAKGIVFSENSLSAITDRMGKLPYETTSSMHTDYQKGKATEVDSLTGYIVKLGKQLNIPTPTYEKLYTELKNK</sequence>
<evidence type="ECO:0000259" key="10">
    <source>
        <dbReference type="Pfam" id="PF02558"/>
    </source>
</evidence>
<evidence type="ECO:0000313" key="13">
    <source>
        <dbReference type="Proteomes" id="UP000474777"/>
    </source>
</evidence>
<dbReference type="Pfam" id="PF02558">
    <property type="entry name" value="ApbA"/>
    <property type="match status" value="1"/>
</dbReference>
<dbReference type="InterPro" id="IPR013332">
    <property type="entry name" value="KPR_N"/>
</dbReference>
<reference evidence="12 13" key="1">
    <citation type="submission" date="2020-02" db="EMBL/GenBank/DDBJ databases">
        <authorList>
            <person name="Kim M.K."/>
        </authorList>
    </citation>
    <scope>NUCLEOTIDE SEQUENCE [LARGE SCALE GENOMIC DNA]</scope>
    <source>
        <strain evidence="12 13">BT327</strain>
    </source>
</reference>
<comment type="caution">
    <text evidence="12">The sequence shown here is derived from an EMBL/GenBank/DDBJ whole genome shotgun (WGS) entry which is preliminary data.</text>
</comment>
<evidence type="ECO:0000256" key="9">
    <source>
        <dbReference type="RuleBase" id="RU362068"/>
    </source>
</evidence>
<comment type="similarity">
    <text evidence="2 9">Belongs to the ketopantoate reductase family.</text>
</comment>
<dbReference type="NCBIfam" id="TIGR00745">
    <property type="entry name" value="apbA_panE"/>
    <property type="match status" value="1"/>
</dbReference>
<proteinExistence type="inferred from homology"/>
<dbReference type="InterPro" id="IPR036291">
    <property type="entry name" value="NAD(P)-bd_dom_sf"/>
</dbReference>
<evidence type="ECO:0000259" key="11">
    <source>
        <dbReference type="Pfam" id="PF08546"/>
    </source>
</evidence>
<keyword evidence="5 9" id="KW-0521">NADP</keyword>
<organism evidence="12 13">
    <name type="scientific">Pontibacter burrus</name>
    <dbReference type="NCBI Taxonomy" id="2704466"/>
    <lineage>
        <taxon>Bacteria</taxon>
        <taxon>Pseudomonadati</taxon>
        <taxon>Bacteroidota</taxon>
        <taxon>Cytophagia</taxon>
        <taxon>Cytophagales</taxon>
        <taxon>Hymenobacteraceae</taxon>
        <taxon>Pontibacter</taxon>
    </lineage>
</organism>
<dbReference type="PANTHER" id="PTHR21708:SF26">
    <property type="entry name" value="2-DEHYDROPANTOATE 2-REDUCTASE"/>
    <property type="match status" value="1"/>
</dbReference>
<evidence type="ECO:0000256" key="8">
    <source>
        <dbReference type="ARBA" id="ARBA00048793"/>
    </source>
</evidence>
<comment type="pathway">
    <text evidence="1 9">Cofactor biosynthesis; (R)-pantothenate biosynthesis; (R)-pantoate from 3-methyl-2-oxobutanoate: step 2/2.</text>
</comment>
<accession>A0A6B3LUX0</accession>
<keyword evidence="13" id="KW-1185">Reference proteome</keyword>
<dbReference type="GO" id="GO:0008677">
    <property type="term" value="F:2-dehydropantoate 2-reductase activity"/>
    <property type="evidence" value="ECO:0007669"/>
    <property type="project" value="UniProtKB-EC"/>
</dbReference>
<name>A0A6B3LUX0_9BACT</name>
<dbReference type="GO" id="GO:0015940">
    <property type="term" value="P:pantothenate biosynthetic process"/>
    <property type="evidence" value="ECO:0007669"/>
    <property type="project" value="UniProtKB-UniPathway"/>
</dbReference>
<dbReference type="UniPathway" id="UPA00028">
    <property type="reaction ID" value="UER00004"/>
</dbReference>
<dbReference type="InterPro" id="IPR013328">
    <property type="entry name" value="6PGD_dom2"/>
</dbReference>
<evidence type="ECO:0000256" key="3">
    <source>
        <dbReference type="ARBA" id="ARBA00013014"/>
    </source>
</evidence>
<dbReference type="InterPro" id="IPR051402">
    <property type="entry name" value="KPR-Related"/>
</dbReference>
<evidence type="ECO:0000313" key="12">
    <source>
        <dbReference type="EMBL" id="NEM97281.1"/>
    </source>
</evidence>
<dbReference type="FunFam" id="1.10.1040.10:FF:000017">
    <property type="entry name" value="2-dehydropantoate 2-reductase"/>
    <property type="match status" value="1"/>
</dbReference>
<dbReference type="Gene3D" id="3.40.50.720">
    <property type="entry name" value="NAD(P)-binding Rossmann-like Domain"/>
    <property type="match status" value="1"/>
</dbReference>
<dbReference type="SUPFAM" id="SSF51735">
    <property type="entry name" value="NAD(P)-binding Rossmann-fold domains"/>
    <property type="match status" value="1"/>
</dbReference>
<dbReference type="Gene3D" id="1.10.1040.10">
    <property type="entry name" value="N-(1-d-carboxylethyl)-l-norvaline Dehydrogenase, domain 2"/>
    <property type="match status" value="1"/>
</dbReference>
<keyword evidence="9" id="KW-0566">Pantothenate biosynthesis</keyword>
<evidence type="ECO:0000256" key="7">
    <source>
        <dbReference type="ARBA" id="ARBA00032024"/>
    </source>
</evidence>
<comment type="function">
    <text evidence="9">Catalyzes the NADPH-dependent reduction of ketopantoate into pantoic acid.</text>
</comment>
<protein>
    <recommendedName>
        <fullName evidence="4 9">2-dehydropantoate 2-reductase</fullName>
        <ecNumber evidence="3 9">1.1.1.169</ecNumber>
    </recommendedName>
    <alternativeName>
        <fullName evidence="7 9">Ketopantoate reductase</fullName>
    </alternativeName>
</protein>
<feature type="domain" description="Ketopantoate reductase N-terminal" evidence="10">
    <location>
        <begin position="4"/>
        <end position="158"/>
    </location>
</feature>
<evidence type="ECO:0000256" key="2">
    <source>
        <dbReference type="ARBA" id="ARBA00007870"/>
    </source>
</evidence>
<dbReference type="Proteomes" id="UP000474777">
    <property type="component" value="Unassembled WGS sequence"/>
</dbReference>
<dbReference type="Pfam" id="PF08546">
    <property type="entry name" value="ApbA_C"/>
    <property type="match status" value="1"/>
</dbReference>
<dbReference type="InterPro" id="IPR008927">
    <property type="entry name" value="6-PGluconate_DH-like_C_sf"/>
</dbReference>
<evidence type="ECO:0000256" key="4">
    <source>
        <dbReference type="ARBA" id="ARBA00019465"/>
    </source>
</evidence>
<keyword evidence="6 9" id="KW-0560">Oxidoreductase</keyword>
<evidence type="ECO:0000256" key="1">
    <source>
        <dbReference type="ARBA" id="ARBA00004994"/>
    </source>
</evidence>
<evidence type="ECO:0000256" key="5">
    <source>
        <dbReference type="ARBA" id="ARBA00022857"/>
    </source>
</evidence>
<dbReference type="SUPFAM" id="SSF48179">
    <property type="entry name" value="6-phosphogluconate dehydrogenase C-terminal domain-like"/>
    <property type="match status" value="1"/>
</dbReference>
<dbReference type="EC" id="1.1.1.169" evidence="3 9"/>
<evidence type="ECO:0000256" key="6">
    <source>
        <dbReference type="ARBA" id="ARBA00023002"/>
    </source>
</evidence>